<dbReference type="AlphaFoldDB" id="A0AAD7MQU1"/>
<sequence>EKPDSGLRYLIGFLRTQGHRVQRRRVFSAVHHVDRLGRTLCRCATIPWTKYYVSRPNAMWHLDGHHKLILWGFVIHGIVDGYLRMVSHYIRASLLWLQVSLTD</sequence>
<organism evidence="2 3">
    <name type="scientific">Mycena maculata</name>
    <dbReference type="NCBI Taxonomy" id="230809"/>
    <lineage>
        <taxon>Eukaryota</taxon>
        <taxon>Fungi</taxon>
        <taxon>Dikarya</taxon>
        <taxon>Basidiomycota</taxon>
        <taxon>Agaricomycotina</taxon>
        <taxon>Agaricomycetes</taxon>
        <taxon>Agaricomycetidae</taxon>
        <taxon>Agaricales</taxon>
        <taxon>Marasmiineae</taxon>
        <taxon>Mycenaceae</taxon>
        <taxon>Mycena</taxon>
    </lineage>
</organism>
<feature type="non-terminal residue" evidence="2">
    <location>
        <position position="1"/>
    </location>
</feature>
<accession>A0AAD7MQU1</accession>
<dbReference type="EMBL" id="JARJLG010000201">
    <property type="protein sequence ID" value="KAJ7728946.1"/>
    <property type="molecule type" value="Genomic_DNA"/>
</dbReference>
<dbReference type="InterPro" id="IPR058913">
    <property type="entry name" value="Integrase_dom_put"/>
</dbReference>
<dbReference type="Pfam" id="PF24764">
    <property type="entry name" value="rva_4"/>
    <property type="match status" value="1"/>
</dbReference>
<evidence type="ECO:0000313" key="3">
    <source>
        <dbReference type="Proteomes" id="UP001215280"/>
    </source>
</evidence>
<keyword evidence="3" id="KW-1185">Reference proteome</keyword>
<feature type="domain" description="Integrase core" evidence="1">
    <location>
        <begin position="51"/>
        <end position="90"/>
    </location>
</feature>
<protein>
    <recommendedName>
        <fullName evidence="1">Integrase core domain-containing protein</fullName>
    </recommendedName>
</protein>
<name>A0AAD7MQU1_9AGAR</name>
<dbReference type="PANTHER" id="PTHR46791">
    <property type="entry name" value="EXPRESSED PROTEIN"/>
    <property type="match status" value="1"/>
</dbReference>
<evidence type="ECO:0000313" key="2">
    <source>
        <dbReference type="EMBL" id="KAJ7728946.1"/>
    </source>
</evidence>
<reference evidence="2" key="1">
    <citation type="submission" date="2023-03" db="EMBL/GenBank/DDBJ databases">
        <title>Massive genome expansion in bonnet fungi (Mycena s.s.) driven by repeated elements and novel gene families across ecological guilds.</title>
        <authorList>
            <consortium name="Lawrence Berkeley National Laboratory"/>
            <person name="Harder C.B."/>
            <person name="Miyauchi S."/>
            <person name="Viragh M."/>
            <person name="Kuo A."/>
            <person name="Thoen E."/>
            <person name="Andreopoulos B."/>
            <person name="Lu D."/>
            <person name="Skrede I."/>
            <person name="Drula E."/>
            <person name="Henrissat B."/>
            <person name="Morin E."/>
            <person name="Kohler A."/>
            <person name="Barry K."/>
            <person name="LaButti K."/>
            <person name="Morin E."/>
            <person name="Salamov A."/>
            <person name="Lipzen A."/>
            <person name="Mereny Z."/>
            <person name="Hegedus B."/>
            <person name="Baldrian P."/>
            <person name="Stursova M."/>
            <person name="Weitz H."/>
            <person name="Taylor A."/>
            <person name="Grigoriev I.V."/>
            <person name="Nagy L.G."/>
            <person name="Martin F."/>
            <person name="Kauserud H."/>
        </authorList>
    </citation>
    <scope>NUCLEOTIDE SEQUENCE</scope>
    <source>
        <strain evidence="2">CBHHK188m</strain>
    </source>
</reference>
<gene>
    <name evidence="2" type="ORF">DFH07DRAFT_757056</name>
</gene>
<evidence type="ECO:0000259" key="1">
    <source>
        <dbReference type="Pfam" id="PF24764"/>
    </source>
</evidence>
<dbReference type="Proteomes" id="UP001215280">
    <property type="component" value="Unassembled WGS sequence"/>
</dbReference>
<comment type="caution">
    <text evidence="2">The sequence shown here is derived from an EMBL/GenBank/DDBJ whole genome shotgun (WGS) entry which is preliminary data.</text>
</comment>
<dbReference type="PANTHER" id="PTHR46791:SF5">
    <property type="entry name" value="CLR5 DOMAIN-CONTAINING PROTEIN-RELATED"/>
    <property type="match status" value="1"/>
</dbReference>
<proteinExistence type="predicted"/>